<dbReference type="EMBL" id="CP051672">
    <property type="protein sequence ID" value="QJE30097.1"/>
    <property type="molecule type" value="Genomic_DNA"/>
</dbReference>
<reference evidence="3 4" key="1">
    <citation type="submission" date="2020-04" db="EMBL/GenBank/DDBJ databases">
        <title>Complete Genomes and Methylome analysis of CBBP consortium that reverse antibiotic-induced susceptibility to vancomycin-resistant Enterococcus faecium infection.</title>
        <authorList>
            <person name="Fomenkov A."/>
            <person name="Zhang Z."/>
            <person name="Pamer E."/>
            <person name="Roberts R.J."/>
        </authorList>
    </citation>
    <scope>NUCLEOTIDE SEQUENCE [LARGE SCALE GENOMIC DNA]</scope>
    <source>
        <strain evidence="4">CBBP</strain>
    </source>
</reference>
<evidence type="ECO:0000313" key="3">
    <source>
        <dbReference type="EMBL" id="QJE30097.1"/>
    </source>
</evidence>
<feature type="chain" id="PRO_5029824476" description="DUF6383 domain-containing protein" evidence="1">
    <location>
        <begin position="23"/>
        <end position="1196"/>
    </location>
</feature>
<evidence type="ECO:0000256" key="1">
    <source>
        <dbReference type="SAM" id="SignalP"/>
    </source>
</evidence>
<protein>
    <recommendedName>
        <fullName evidence="2">DUF6383 domain-containing protein</fullName>
    </recommendedName>
</protein>
<keyword evidence="1" id="KW-0732">Signal</keyword>
<dbReference type="Pfam" id="PF19910">
    <property type="entry name" value="DUF6383"/>
    <property type="match status" value="1"/>
</dbReference>
<dbReference type="RefSeq" id="WP_170106199.1">
    <property type="nucleotide sequence ID" value="NZ_CP051672.1"/>
</dbReference>
<evidence type="ECO:0000313" key="4">
    <source>
        <dbReference type="Proteomes" id="UP000501982"/>
    </source>
</evidence>
<organism evidence="3 4">
    <name type="scientific">Parabacteroides distasonis</name>
    <dbReference type="NCBI Taxonomy" id="823"/>
    <lineage>
        <taxon>Bacteria</taxon>
        <taxon>Pseudomonadati</taxon>
        <taxon>Bacteroidota</taxon>
        <taxon>Bacteroidia</taxon>
        <taxon>Bacteroidales</taxon>
        <taxon>Tannerellaceae</taxon>
        <taxon>Parabacteroides</taxon>
    </lineage>
</organism>
<gene>
    <name evidence="3" type="ORF">HHO38_18210</name>
</gene>
<feature type="domain" description="DUF6383" evidence="2">
    <location>
        <begin position="1124"/>
        <end position="1195"/>
    </location>
</feature>
<proteinExistence type="predicted"/>
<dbReference type="AlphaFoldDB" id="A0A7L5EG14"/>
<name>A0A7L5EG14_PARDI</name>
<feature type="signal peptide" evidence="1">
    <location>
        <begin position="1"/>
        <end position="22"/>
    </location>
</feature>
<sequence>MNKKFTMLLASAMLATAFSAGAAVDAKKGDAILLKSGTDNLSALTGTNFGKLGLTSTPADLNDWELKGLNGATWTVSAKKNTLGRDIYSFENKATGLTLAVDPTIAIDADKAGVGAKALTLGGTASEWVAEGDKLVSYFTGDSVVYIAKNGGDLYLEKTTKAKLGSSKAIDLSSAKNFPESMILDAADLNTLLQSVPTATFFGLNMNPSVSTGKANRLTDTPLKATDISGAGNWVTLQAKDKKVKVDGEDQDAYVVVDTAYYDGTETSKFLQLNYDAFKADNREEGSYYFKFTYNAAKDELYIQVQKVAYKLTKNAGETDADFAKYIKENNNNSYWSIQDEENPRTLATKTDKFIYMARLAGTNVLTINTDETDLTGTSAPVAMADVQKTVVKLGTNFSGLTLTTIPDGVYLVQYKASAGNPKIKQNGLYALANLAGNLGWANLARNQEFKHMPAAQWVVDKNGTSSTAMVTIDNREFSDVSNTSVLPSQMTQFYAVEGSNDVFYFNGSVADTLSFIKVDEALVKDTKLGYKYVTAEEASVQTYLFNYLHGLALNKYLYTPAGKDSIVRVDENGEKANFRLTLIAKDDKYGYKDGLVRNAYYVSDGKGRYISFDGVANKYMMKSVPTPFFLKENNCIDGTHYYTLVEANLRSEALVKEGNNDIALSWYPASENGKKVADAKTFAALNTKEVTRSYEQPDGSTVTVKYYADANGNIASAPYYDKDGNRLIVDGSEIGDVYAYKAKDGVVSLQKAFNSISRSNSWNYASVKVSVDDNTLDLTEGTLNDKFYSEIRTSAFAVSKDDSPLYRRFNNAALGESETADSLFFVEKIRKEYLMDEWNKNLTDKNVDYAGIWNKEKADGKLGFIVDTAWVNRGNGDIKPQYLISVARNDQAGTPGIPCTYEHNHFDNAGNPVDAAHCSHATQGHSGFDYGKYLVSFGDSALIKGHELKVPYMDIDGGYTRVGFVKAIHAGDSLFVLTQGFENMDPATLDTATIINAYKKSKSENFIVNLQGDNHKNVTWSFRYVNPDKAGAVTEEGADNEFLFESNIYNEAGVASTGKATKGFDKTVAGSIAPSYAAWLKMQNGCLVLTRGDSEFSAAKTGSDGALIFNAYQKTDAEDMVTSIEGANAEGISIIAGNGTVTVQGAAGKSVVITNIFGKVVAETVLTSDNATIAVPAGIVAVAVDGEEAVKAIVK</sequence>
<accession>A0A7L5EG14</accession>
<dbReference type="Proteomes" id="UP000501982">
    <property type="component" value="Chromosome"/>
</dbReference>
<evidence type="ECO:0000259" key="2">
    <source>
        <dbReference type="Pfam" id="PF19910"/>
    </source>
</evidence>
<dbReference type="InterPro" id="IPR045963">
    <property type="entry name" value="DUF6383"/>
</dbReference>